<dbReference type="Gene3D" id="3.40.50.300">
    <property type="entry name" value="P-loop containing nucleotide triphosphate hydrolases"/>
    <property type="match status" value="1"/>
</dbReference>
<dbReference type="CDD" id="cd03259">
    <property type="entry name" value="ABC_Carb_Solutes_like"/>
    <property type="match status" value="1"/>
</dbReference>
<feature type="domain" description="ABC transporter" evidence="11">
    <location>
        <begin position="4"/>
        <end position="234"/>
    </location>
</feature>
<evidence type="ECO:0000256" key="6">
    <source>
        <dbReference type="ARBA" id="ARBA00022840"/>
    </source>
</evidence>
<dbReference type="InterPro" id="IPR027417">
    <property type="entry name" value="P-loop_NTPase"/>
</dbReference>
<dbReference type="PANTHER" id="PTHR42781">
    <property type="entry name" value="SPERMIDINE/PUTRESCINE IMPORT ATP-BINDING PROTEIN POTA"/>
    <property type="match status" value="1"/>
</dbReference>
<organism evidence="12 13">
    <name type="scientific">Camelliibacillus cellulosilyticus</name>
    <dbReference type="NCBI Taxonomy" id="2174486"/>
    <lineage>
        <taxon>Bacteria</taxon>
        <taxon>Bacillati</taxon>
        <taxon>Bacillota</taxon>
        <taxon>Bacilli</taxon>
        <taxon>Bacillales</taxon>
        <taxon>Sporolactobacillaceae</taxon>
        <taxon>Camelliibacillus</taxon>
    </lineage>
</organism>
<evidence type="ECO:0000256" key="9">
    <source>
        <dbReference type="ARBA" id="ARBA00023065"/>
    </source>
</evidence>
<evidence type="ECO:0000256" key="2">
    <source>
        <dbReference type="ARBA" id="ARBA00022475"/>
    </source>
</evidence>
<keyword evidence="6 12" id="KW-0067">ATP-binding</keyword>
<dbReference type="SUPFAM" id="SSF52540">
    <property type="entry name" value="P-loop containing nucleoside triphosphate hydrolases"/>
    <property type="match status" value="1"/>
</dbReference>
<dbReference type="InterPro" id="IPR008995">
    <property type="entry name" value="Mo/tungstate-bd_C_term_dom"/>
</dbReference>
<evidence type="ECO:0000259" key="11">
    <source>
        <dbReference type="PROSITE" id="PS50893"/>
    </source>
</evidence>
<dbReference type="SMART" id="SM00382">
    <property type="entry name" value="AAA"/>
    <property type="match status" value="1"/>
</dbReference>
<dbReference type="InterPro" id="IPR013611">
    <property type="entry name" value="Transp-assoc_OB_typ2"/>
</dbReference>
<dbReference type="InterPro" id="IPR015853">
    <property type="entry name" value="ABC_transpr_FbpC"/>
</dbReference>
<keyword evidence="13" id="KW-1185">Reference proteome</keyword>
<evidence type="ECO:0000313" key="13">
    <source>
        <dbReference type="Proteomes" id="UP001596022"/>
    </source>
</evidence>
<dbReference type="Gene3D" id="2.40.50.450">
    <property type="match status" value="1"/>
</dbReference>
<accession>A0ABV9GQI0</accession>
<evidence type="ECO:0000256" key="4">
    <source>
        <dbReference type="ARBA" id="ARBA00022519"/>
    </source>
</evidence>
<evidence type="ECO:0000256" key="8">
    <source>
        <dbReference type="ARBA" id="ARBA00023004"/>
    </source>
</evidence>
<dbReference type="InterPro" id="IPR017871">
    <property type="entry name" value="ABC_transporter-like_CS"/>
</dbReference>
<evidence type="ECO:0000256" key="3">
    <source>
        <dbReference type="ARBA" id="ARBA00022496"/>
    </source>
</evidence>
<keyword evidence="2" id="KW-1003">Cell membrane</keyword>
<dbReference type="InterPro" id="IPR003439">
    <property type="entry name" value="ABC_transporter-like_ATP-bd"/>
</dbReference>
<evidence type="ECO:0000256" key="7">
    <source>
        <dbReference type="ARBA" id="ARBA00022967"/>
    </source>
</evidence>
<evidence type="ECO:0000256" key="5">
    <source>
        <dbReference type="ARBA" id="ARBA00022741"/>
    </source>
</evidence>
<keyword evidence="5" id="KW-0547">Nucleotide-binding</keyword>
<evidence type="ECO:0000256" key="1">
    <source>
        <dbReference type="ARBA" id="ARBA00022448"/>
    </source>
</evidence>
<dbReference type="Pfam" id="PF08402">
    <property type="entry name" value="TOBE_2"/>
    <property type="match status" value="1"/>
</dbReference>
<keyword evidence="4" id="KW-0997">Cell inner membrane</keyword>
<keyword evidence="8" id="KW-0408">Iron</keyword>
<dbReference type="PANTHER" id="PTHR42781:SF5">
    <property type="entry name" value="PUTRESCINE TRANSPORT ATP-BINDING PROTEIN POTG"/>
    <property type="match status" value="1"/>
</dbReference>
<dbReference type="Pfam" id="PF00005">
    <property type="entry name" value="ABC_tran"/>
    <property type="match status" value="1"/>
</dbReference>
<dbReference type="GO" id="GO:0005524">
    <property type="term" value="F:ATP binding"/>
    <property type="evidence" value="ECO:0007669"/>
    <property type="project" value="UniProtKB-KW"/>
</dbReference>
<evidence type="ECO:0000256" key="10">
    <source>
        <dbReference type="ARBA" id="ARBA00023136"/>
    </source>
</evidence>
<dbReference type="RefSeq" id="WP_376847602.1">
    <property type="nucleotide sequence ID" value="NZ_JBHSFW010000024.1"/>
</dbReference>
<dbReference type="SUPFAM" id="SSF50331">
    <property type="entry name" value="MOP-like"/>
    <property type="match status" value="1"/>
</dbReference>
<protein>
    <submittedName>
        <fullName evidence="12">ABC transporter ATP-binding protein</fullName>
    </submittedName>
</protein>
<keyword evidence="9" id="KW-0406">Ion transport</keyword>
<dbReference type="PROSITE" id="PS00211">
    <property type="entry name" value="ABC_TRANSPORTER_1"/>
    <property type="match status" value="1"/>
</dbReference>
<evidence type="ECO:0000313" key="12">
    <source>
        <dbReference type="EMBL" id="MFC4620489.1"/>
    </source>
</evidence>
<keyword evidence="1" id="KW-0813">Transport</keyword>
<sequence>MIALEVTSLHKNFGHVQALNDVSVSLEAGKMLTVLGPSGCGKTTLLRSLAGFEIPDGGEIKVGGEPVYGRGVHQPPEKRQIGYVPQEGALFPHLSVAQNVGFGLTRKKRNEQKIKEMLALVGMEGLEDRMPHELSGGQQQRVALARALAPSPSIVLLDEPFSALDAGLRASLREDVRRSLKEAGATAVLVTHDQEEALSMADVIAVMRDGKIIQTGDPKTIYQNPADLQVATFVGEAVLLTADIKNGCADCPFGQLPIHSCCSVTSNQATIMIRPEQLVLGEEAGVSAQVVKTVYYGHDALVYLRVGDQTFSTEISSRVLGTTNVNVGDWVNLRIEGDVMAYSS</sequence>
<reference evidence="13" key="1">
    <citation type="journal article" date="2019" name="Int. J. Syst. Evol. Microbiol.">
        <title>The Global Catalogue of Microorganisms (GCM) 10K type strain sequencing project: providing services to taxonomists for standard genome sequencing and annotation.</title>
        <authorList>
            <consortium name="The Broad Institute Genomics Platform"/>
            <consortium name="The Broad Institute Genome Sequencing Center for Infectious Disease"/>
            <person name="Wu L."/>
            <person name="Ma J."/>
        </authorList>
    </citation>
    <scope>NUCLEOTIDE SEQUENCE [LARGE SCALE GENOMIC DNA]</scope>
    <source>
        <strain evidence="13">CGMCC 1.16306</strain>
    </source>
</reference>
<name>A0ABV9GQI0_9BACL</name>
<proteinExistence type="predicted"/>
<gene>
    <name evidence="12" type="ORF">ACFO4N_17475</name>
</gene>
<keyword evidence="10" id="KW-0472">Membrane</keyword>
<comment type="caution">
    <text evidence="12">The sequence shown here is derived from an EMBL/GenBank/DDBJ whole genome shotgun (WGS) entry which is preliminary data.</text>
</comment>
<keyword evidence="7" id="KW-1278">Translocase</keyword>
<dbReference type="InterPro" id="IPR003593">
    <property type="entry name" value="AAA+_ATPase"/>
</dbReference>
<dbReference type="PROSITE" id="PS50893">
    <property type="entry name" value="ABC_TRANSPORTER_2"/>
    <property type="match status" value="1"/>
</dbReference>
<dbReference type="InterPro" id="IPR050093">
    <property type="entry name" value="ABC_SmlMolc_Importer"/>
</dbReference>
<dbReference type="EMBL" id="JBHSFW010000024">
    <property type="protein sequence ID" value="MFC4620489.1"/>
    <property type="molecule type" value="Genomic_DNA"/>
</dbReference>
<keyword evidence="3" id="KW-0410">Iron transport</keyword>
<dbReference type="Proteomes" id="UP001596022">
    <property type="component" value="Unassembled WGS sequence"/>
</dbReference>